<sequence>MALSRIALYSGKSLAGLTLGIPGGLANSHGTGGTVFGIASGPKPGLNIQIEPDVLSLQSLGQQLSFVVTIEATWEDLVMMNLQFPEVDLGDKDRFEGEGLMI</sequence>
<protein>
    <submittedName>
        <fullName evidence="1">Uncharacterized protein</fullName>
    </submittedName>
</protein>
<dbReference type="EMBL" id="JACEGQ020000002">
    <property type="protein sequence ID" value="KAH8517487.1"/>
    <property type="molecule type" value="Genomic_DNA"/>
</dbReference>
<reference evidence="1" key="1">
    <citation type="journal article" date="2021" name="J. Hered.">
        <title>Genome Assembly of Salicaceae Populus deltoides (Eastern Cottonwood) I-69 Based on Nanopore Sequencing and Hi-C Technologies.</title>
        <authorList>
            <person name="Bai S."/>
            <person name="Wu H."/>
            <person name="Zhang J."/>
            <person name="Pan Z."/>
            <person name="Zhao W."/>
            <person name="Li Z."/>
            <person name="Tong C."/>
        </authorList>
    </citation>
    <scope>NUCLEOTIDE SEQUENCE</scope>
    <source>
        <tissue evidence="1">Leaf</tissue>
    </source>
</reference>
<name>A0A8T2ZJ61_POPDE</name>
<evidence type="ECO:0000313" key="2">
    <source>
        <dbReference type="Proteomes" id="UP000807159"/>
    </source>
</evidence>
<accession>A0A8T2ZJ61</accession>
<evidence type="ECO:0000313" key="1">
    <source>
        <dbReference type="EMBL" id="KAH8517487.1"/>
    </source>
</evidence>
<organism evidence="1 2">
    <name type="scientific">Populus deltoides</name>
    <name type="common">Eastern poplar</name>
    <name type="synonym">Eastern cottonwood</name>
    <dbReference type="NCBI Taxonomy" id="3696"/>
    <lineage>
        <taxon>Eukaryota</taxon>
        <taxon>Viridiplantae</taxon>
        <taxon>Streptophyta</taxon>
        <taxon>Embryophyta</taxon>
        <taxon>Tracheophyta</taxon>
        <taxon>Spermatophyta</taxon>
        <taxon>Magnoliopsida</taxon>
        <taxon>eudicotyledons</taxon>
        <taxon>Gunneridae</taxon>
        <taxon>Pentapetalae</taxon>
        <taxon>rosids</taxon>
        <taxon>fabids</taxon>
        <taxon>Malpighiales</taxon>
        <taxon>Salicaceae</taxon>
        <taxon>Saliceae</taxon>
        <taxon>Populus</taxon>
    </lineage>
</organism>
<dbReference type="AlphaFoldDB" id="A0A8T2ZJ61"/>
<gene>
    <name evidence="1" type="ORF">H0E87_005426</name>
</gene>
<keyword evidence="2" id="KW-1185">Reference proteome</keyword>
<proteinExistence type="predicted"/>
<dbReference type="Proteomes" id="UP000807159">
    <property type="component" value="Chromosome 2"/>
</dbReference>
<comment type="caution">
    <text evidence="1">The sequence shown here is derived from an EMBL/GenBank/DDBJ whole genome shotgun (WGS) entry which is preliminary data.</text>
</comment>